<sequence>MRVLKYRMVIPKPYSRGRWPVLRVVDPANRQRKSWNGKEGEESPPFGGPTLSVHMQRGICRTGRHIIRSPLFEDSLQKGRIIEILLCMRSSASDKENKKERRNDLGGSDSGWQWLTQSKGAAEQAEVGWDGSNMGGVCVT</sequence>
<accession>A0ACB9LJD7</accession>
<organism evidence="1 2">
    <name type="scientific">Melastoma candidum</name>
    <dbReference type="NCBI Taxonomy" id="119954"/>
    <lineage>
        <taxon>Eukaryota</taxon>
        <taxon>Viridiplantae</taxon>
        <taxon>Streptophyta</taxon>
        <taxon>Embryophyta</taxon>
        <taxon>Tracheophyta</taxon>
        <taxon>Spermatophyta</taxon>
        <taxon>Magnoliopsida</taxon>
        <taxon>eudicotyledons</taxon>
        <taxon>Gunneridae</taxon>
        <taxon>Pentapetalae</taxon>
        <taxon>rosids</taxon>
        <taxon>malvids</taxon>
        <taxon>Myrtales</taxon>
        <taxon>Melastomataceae</taxon>
        <taxon>Melastomatoideae</taxon>
        <taxon>Melastomateae</taxon>
        <taxon>Melastoma</taxon>
    </lineage>
</organism>
<comment type="caution">
    <text evidence="1">The sequence shown here is derived from an EMBL/GenBank/DDBJ whole genome shotgun (WGS) entry which is preliminary data.</text>
</comment>
<gene>
    <name evidence="1" type="ORF">MLD38_036257</name>
</gene>
<dbReference type="Proteomes" id="UP001057402">
    <property type="component" value="Chromosome 11"/>
</dbReference>
<reference evidence="2" key="1">
    <citation type="journal article" date="2023" name="Front. Plant Sci.">
        <title>Chromosomal-level genome assembly of Melastoma candidum provides insights into trichome evolution.</title>
        <authorList>
            <person name="Zhong Y."/>
            <person name="Wu W."/>
            <person name="Sun C."/>
            <person name="Zou P."/>
            <person name="Liu Y."/>
            <person name="Dai S."/>
            <person name="Zhou R."/>
        </authorList>
    </citation>
    <scope>NUCLEOTIDE SEQUENCE [LARGE SCALE GENOMIC DNA]</scope>
</reference>
<evidence type="ECO:0000313" key="2">
    <source>
        <dbReference type="Proteomes" id="UP001057402"/>
    </source>
</evidence>
<evidence type="ECO:0000313" key="1">
    <source>
        <dbReference type="EMBL" id="KAI4311353.1"/>
    </source>
</evidence>
<dbReference type="EMBL" id="CM042890">
    <property type="protein sequence ID" value="KAI4311353.1"/>
    <property type="molecule type" value="Genomic_DNA"/>
</dbReference>
<protein>
    <submittedName>
        <fullName evidence="1">Uncharacterized protein</fullName>
    </submittedName>
</protein>
<keyword evidence="2" id="KW-1185">Reference proteome</keyword>
<name>A0ACB9LJD7_9MYRT</name>
<proteinExistence type="predicted"/>